<dbReference type="SUPFAM" id="SSF53335">
    <property type="entry name" value="S-adenosyl-L-methionine-dependent methyltransferases"/>
    <property type="match status" value="1"/>
</dbReference>
<organism evidence="9 10">
    <name type="scientific">Streptomyces flavochromogenes</name>
    <dbReference type="NCBI Taxonomy" id="68199"/>
    <lineage>
        <taxon>Bacteria</taxon>
        <taxon>Bacillati</taxon>
        <taxon>Actinomycetota</taxon>
        <taxon>Actinomycetes</taxon>
        <taxon>Kitasatosporales</taxon>
        <taxon>Streptomycetaceae</taxon>
        <taxon>Streptomyces</taxon>
    </lineage>
</organism>
<dbReference type="InterPro" id="IPR051537">
    <property type="entry name" value="DNA_Adenine_Mtase"/>
</dbReference>
<accession>A0ABW6Y2W1</accession>
<dbReference type="RefSeq" id="WP_388311883.1">
    <property type="nucleotide sequence ID" value="NZ_JBIBDZ010000018.1"/>
</dbReference>
<evidence type="ECO:0000256" key="3">
    <source>
        <dbReference type="ARBA" id="ARBA00022679"/>
    </source>
</evidence>
<dbReference type="PANTHER" id="PTHR42933:SF3">
    <property type="entry name" value="TYPE I RESTRICTION ENZYME MJAVIII METHYLASE SUBUNIT"/>
    <property type="match status" value="1"/>
</dbReference>
<evidence type="ECO:0000313" key="9">
    <source>
        <dbReference type="EMBL" id="MFF5924099.1"/>
    </source>
</evidence>
<dbReference type="GO" id="GO:0032259">
    <property type="term" value="P:methylation"/>
    <property type="evidence" value="ECO:0007669"/>
    <property type="project" value="UniProtKB-KW"/>
</dbReference>
<feature type="domain" description="DNA methylase adenine-specific" evidence="7">
    <location>
        <begin position="173"/>
        <end position="477"/>
    </location>
</feature>
<keyword evidence="10" id="KW-1185">Reference proteome</keyword>
<keyword evidence="2 9" id="KW-0489">Methyltransferase</keyword>
<evidence type="ECO:0000256" key="2">
    <source>
        <dbReference type="ARBA" id="ARBA00022603"/>
    </source>
</evidence>
<sequence>MVDSQTRRKNHAPKTGDIMSDSVTQLSRLIWSVADLLRGDFKRSEYGKIVLPFTVLRRLDCLLSPTRQNVLDTAEKFTGNGTVDPSALLRHASGLPFYNTSRFSLADILTDPQMTEQLLLDYVRGFSQNIQEVFERFGFTITVKRLNESDLLYHTVARFQHLDLGPTLSVPDMSLIFEDLVRRFGEHASETSGEHTTPRDVSQLMAALVVEPDLGHLSAPGVVRTIHDPVCGAGGLLGEAADRIIDVNPDAHVRLSGQELNHESWAIACSSMLMSGRDPERMVLGNVLREDRFPGERFDYLLAHPPFGIEWKKVEAYVRNEYDYDAHQGRFGAGLPRINDGSLLFLQHMLSKMKPVEDSGRGGSRIAIAFNGSPMFAGLAGSGESDIRRWIVENDWLEGIVALPDQLLSNTSINTYVWVLSNRKPANRQGRVILVKAQDHWQKMRQSVGGKRKYLGPDQITEIVRLYSEATSSSHSPTRSQRDHVRVVRNQDLLYRQIVIERPLRLRFELSEEALDRLAALRPVQRTTDPEALLSALRGVVGTTWTTSTDARTALRRTAEAAGLTWPNGTAFDKAVRNALGVRDEEGEIQQRRGALEPDVELRNSVSLPFHEEPEEYLRTKILPRTPDSWIDPARTRLGCEIPSTLFYVADFDGPFEPLQNFVRLETDRVKLHRPGPDEEAVAPPKHLTAPHLHSVDSAVELPDAELDDSELAPCSGGDLVGRIGNWRLLPAGFGEAVTPLFVLHPVQGRGRVLCEWLNSRKDSGTFPRVRDLLDTPVPVDLVTDTAVDDLLEEVQEARRSLRAATEGILPNIFSGSETLSEEIRTTIRFTSHEARLAGQLVRPFDDPIWRAESSYPFHMAALARRYRVSTHPAERKDGLLKLGEGTARTLGILALSELISHHNGFTRSLRQQFRNGATFGTWLWLIERFLEEVGAPVLSELSAIRERDTTRALLEEIKDFRNHSHHAHGVRMSHEIDEDVEKLEPRVVSAISSVNWLSGIEWYWVERCEYLDDSSYRSVGLRLRGSHPSWEPFERSTTYPLRPDRIYVDSDPSGRPVDLWPLAMASLCPDCRSRELFLINQVRDGQVILRSLEEHSLEIQYRTSEGT</sequence>
<dbReference type="Proteomes" id="UP001602370">
    <property type="component" value="Unassembled WGS sequence"/>
</dbReference>
<evidence type="ECO:0000256" key="1">
    <source>
        <dbReference type="ARBA" id="ARBA00011900"/>
    </source>
</evidence>
<evidence type="ECO:0000256" key="6">
    <source>
        <dbReference type="ARBA" id="ARBA00047942"/>
    </source>
</evidence>
<dbReference type="PRINTS" id="PR00507">
    <property type="entry name" value="N12N6MTFRASE"/>
</dbReference>
<dbReference type="Gene3D" id="3.40.50.150">
    <property type="entry name" value="Vaccinia Virus protein VP39"/>
    <property type="match status" value="1"/>
</dbReference>
<dbReference type="InterPro" id="IPR003356">
    <property type="entry name" value="DNA_methylase_A-5"/>
</dbReference>
<comment type="catalytic activity">
    <reaction evidence="6">
        <text>a 2'-deoxyadenosine in DNA + S-adenosyl-L-methionine = an N(6)-methyl-2'-deoxyadenosine in DNA + S-adenosyl-L-homocysteine + H(+)</text>
        <dbReference type="Rhea" id="RHEA:15197"/>
        <dbReference type="Rhea" id="RHEA-COMP:12418"/>
        <dbReference type="Rhea" id="RHEA-COMP:12419"/>
        <dbReference type="ChEBI" id="CHEBI:15378"/>
        <dbReference type="ChEBI" id="CHEBI:57856"/>
        <dbReference type="ChEBI" id="CHEBI:59789"/>
        <dbReference type="ChEBI" id="CHEBI:90615"/>
        <dbReference type="ChEBI" id="CHEBI:90616"/>
        <dbReference type="EC" id="2.1.1.72"/>
    </reaction>
</comment>
<dbReference type="EC" id="2.1.1.72" evidence="1"/>
<dbReference type="InterPro" id="IPR022749">
    <property type="entry name" value="D12N6_MeTrfase_N"/>
</dbReference>
<dbReference type="InterPro" id="IPR029063">
    <property type="entry name" value="SAM-dependent_MTases_sf"/>
</dbReference>
<evidence type="ECO:0000256" key="5">
    <source>
        <dbReference type="ARBA" id="ARBA00022747"/>
    </source>
</evidence>
<evidence type="ECO:0000259" key="8">
    <source>
        <dbReference type="Pfam" id="PF12161"/>
    </source>
</evidence>
<dbReference type="Pfam" id="PF12161">
    <property type="entry name" value="HsdM_N"/>
    <property type="match status" value="1"/>
</dbReference>
<keyword evidence="3" id="KW-0808">Transferase</keyword>
<keyword evidence="5" id="KW-0680">Restriction system</keyword>
<gene>
    <name evidence="9" type="ORF">ACFY8C_38110</name>
</gene>
<reference evidence="9 10" key="1">
    <citation type="submission" date="2024-10" db="EMBL/GenBank/DDBJ databases">
        <title>The Natural Products Discovery Center: Release of the First 8490 Sequenced Strains for Exploring Actinobacteria Biosynthetic Diversity.</title>
        <authorList>
            <person name="Kalkreuter E."/>
            <person name="Kautsar S.A."/>
            <person name="Yang D."/>
            <person name="Bader C.D."/>
            <person name="Teijaro C.N."/>
            <person name="Fluegel L."/>
            <person name="Davis C.M."/>
            <person name="Simpson J.R."/>
            <person name="Lauterbach L."/>
            <person name="Steele A.D."/>
            <person name="Gui C."/>
            <person name="Meng S."/>
            <person name="Li G."/>
            <person name="Viehrig K."/>
            <person name="Ye F."/>
            <person name="Su P."/>
            <person name="Kiefer A.F."/>
            <person name="Nichols A."/>
            <person name="Cepeda A.J."/>
            <person name="Yan W."/>
            <person name="Fan B."/>
            <person name="Jiang Y."/>
            <person name="Adhikari A."/>
            <person name="Zheng C.-J."/>
            <person name="Schuster L."/>
            <person name="Cowan T.M."/>
            <person name="Smanski M.J."/>
            <person name="Chevrette M.G."/>
            <person name="De Carvalho L.P.S."/>
            <person name="Shen B."/>
        </authorList>
    </citation>
    <scope>NUCLEOTIDE SEQUENCE [LARGE SCALE GENOMIC DNA]</scope>
    <source>
        <strain evidence="9 10">NPDC012605</strain>
    </source>
</reference>
<keyword evidence="4" id="KW-0949">S-adenosyl-L-methionine</keyword>
<dbReference type="Pfam" id="PF02384">
    <property type="entry name" value="N6_Mtase"/>
    <property type="match status" value="1"/>
</dbReference>
<protein>
    <recommendedName>
        <fullName evidence="1">site-specific DNA-methyltransferase (adenine-specific)</fullName>
        <ecNumber evidence="1">2.1.1.72</ecNumber>
    </recommendedName>
</protein>
<feature type="domain" description="N6 adenine-specific DNA methyltransferase N-terminal" evidence="8">
    <location>
        <begin position="27"/>
        <end position="159"/>
    </location>
</feature>
<proteinExistence type="predicted"/>
<evidence type="ECO:0000313" key="10">
    <source>
        <dbReference type="Proteomes" id="UP001602370"/>
    </source>
</evidence>
<comment type="caution">
    <text evidence="9">The sequence shown here is derived from an EMBL/GenBank/DDBJ whole genome shotgun (WGS) entry which is preliminary data.</text>
</comment>
<evidence type="ECO:0000256" key="4">
    <source>
        <dbReference type="ARBA" id="ARBA00022691"/>
    </source>
</evidence>
<dbReference type="EMBL" id="JBIBDZ010000018">
    <property type="protein sequence ID" value="MFF5924099.1"/>
    <property type="molecule type" value="Genomic_DNA"/>
</dbReference>
<dbReference type="PANTHER" id="PTHR42933">
    <property type="entry name" value="SLR6095 PROTEIN"/>
    <property type="match status" value="1"/>
</dbReference>
<evidence type="ECO:0000259" key="7">
    <source>
        <dbReference type="Pfam" id="PF02384"/>
    </source>
</evidence>
<name>A0ABW6Y2W1_9ACTN</name>
<dbReference type="GO" id="GO:0008168">
    <property type="term" value="F:methyltransferase activity"/>
    <property type="evidence" value="ECO:0007669"/>
    <property type="project" value="UniProtKB-KW"/>
</dbReference>